<dbReference type="Proteomes" id="UP000265663">
    <property type="component" value="Unassembled WGS sequence"/>
</dbReference>
<dbReference type="AlphaFoldDB" id="A0A3M7MDS5"/>
<evidence type="ECO:0000313" key="3">
    <source>
        <dbReference type="Proteomes" id="UP000265663"/>
    </source>
</evidence>
<organism evidence="2 3">
    <name type="scientific">Pyrenophora seminiperda CCB06</name>
    <dbReference type="NCBI Taxonomy" id="1302712"/>
    <lineage>
        <taxon>Eukaryota</taxon>
        <taxon>Fungi</taxon>
        <taxon>Dikarya</taxon>
        <taxon>Ascomycota</taxon>
        <taxon>Pezizomycotina</taxon>
        <taxon>Dothideomycetes</taxon>
        <taxon>Pleosporomycetidae</taxon>
        <taxon>Pleosporales</taxon>
        <taxon>Pleosporineae</taxon>
        <taxon>Pleosporaceae</taxon>
        <taxon>Pyrenophora</taxon>
    </lineage>
</organism>
<feature type="region of interest" description="Disordered" evidence="1">
    <location>
        <begin position="1"/>
        <end position="189"/>
    </location>
</feature>
<gene>
    <name evidence="2" type="ORF">GMOD_00007688</name>
</gene>
<keyword evidence="3" id="KW-1185">Reference proteome</keyword>
<protein>
    <submittedName>
        <fullName evidence="2">Chromatin binding</fullName>
    </submittedName>
</protein>
<feature type="compositionally biased region" description="Low complexity" evidence="1">
    <location>
        <begin position="412"/>
        <end position="424"/>
    </location>
</feature>
<feature type="compositionally biased region" description="Basic and acidic residues" evidence="1">
    <location>
        <begin position="244"/>
        <end position="259"/>
    </location>
</feature>
<dbReference type="OrthoDB" id="5427780at2759"/>
<evidence type="ECO:0000313" key="2">
    <source>
        <dbReference type="EMBL" id="RMZ72673.1"/>
    </source>
</evidence>
<dbReference type="EMBL" id="KE747833">
    <property type="protein sequence ID" value="RMZ72673.1"/>
    <property type="molecule type" value="Genomic_DNA"/>
</dbReference>
<name>A0A3M7MDS5_9PLEO</name>
<proteinExistence type="predicted"/>
<feature type="compositionally biased region" description="Polar residues" evidence="1">
    <location>
        <begin position="125"/>
        <end position="154"/>
    </location>
</feature>
<reference evidence="2 3" key="1">
    <citation type="journal article" date="2014" name="PLoS ONE">
        <title>De novo Genome Assembly of the Fungal Plant Pathogen Pyrenophora semeniperda.</title>
        <authorList>
            <person name="Soliai M.M."/>
            <person name="Meyer S.E."/>
            <person name="Udall J.A."/>
            <person name="Elzinga D.E."/>
            <person name="Hermansen R.A."/>
            <person name="Bodily P.M."/>
            <person name="Hart A.A."/>
            <person name="Coleman C.E."/>
        </authorList>
    </citation>
    <scope>NUCLEOTIDE SEQUENCE [LARGE SCALE GENOMIC DNA]</scope>
    <source>
        <strain evidence="2 3">CCB06</strain>
        <tissue evidence="2">Mycelium</tissue>
    </source>
</reference>
<accession>A0A3M7MDS5</accession>
<evidence type="ECO:0000256" key="1">
    <source>
        <dbReference type="SAM" id="MobiDB-lite"/>
    </source>
</evidence>
<sequence>MSYLLGFSDKPFKGPSQSPAPPSRPKRPSQLTEMVTTPGGIIEWTASDGRKGRLTGTGKSRLTAATLAKIPSEKRSTHETLAAKSASKRSAPGQPANHADNPWDTVNWGNAEAKSGSKHSGSKKVNSNEGNVWDTYNWNTNDSKNQASGNTDHWTSGAFGNNWDMAAGGNDTDSKKNGTTEIPPATGPTVETALQEAAVIEADDSDSWTKGQDEKLMQMKSESATWADIANQCSKPLQECKKRFGEIKPKDWRPNKKGEAGGGGGGVSKKEKKKGKNKDANYAGKSTVQAPADIAELDCGLINGFGLGFDEATNDVANFGKKDNFGDTRANANASGGATGGADTSGGNAWEMGNSWGQQTGAGVTGGDAWGIVNSGGEQAGTGGNQVATGEAWNNTSKDNAVTTAWDDTTTPNWGPYNNQNNNPRDGTVHQGIVSINPPSPLQSRFPGKDENKTPEPTQPVQACPAMVELTPDGTFSADDLRLVARILQQDCSMVWNRISWRFKDKTGRTLHPDVFEKKITGYVEGKGSEKGKRRG</sequence>
<feature type="region of interest" description="Disordered" evidence="1">
    <location>
        <begin position="407"/>
        <end position="460"/>
    </location>
</feature>
<feature type="region of interest" description="Disordered" evidence="1">
    <location>
        <begin position="244"/>
        <end position="285"/>
    </location>
</feature>